<comment type="caution">
    <text evidence="2">The sequence shown here is derived from an EMBL/GenBank/DDBJ whole genome shotgun (WGS) entry which is preliminary data.</text>
</comment>
<feature type="region of interest" description="Disordered" evidence="1">
    <location>
        <begin position="57"/>
        <end position="115"/>
    </location>
</feature>
<sequence>MFNSLVGFALEVGDRLVINGEEVIFKGWIDQSQTSITVQAIADATERKIQAREIKSLGRSVMTESPNPSTDHQSPNAEMPPENHADPLFTDTAHGDHDNVDPSPTVAETPDEPVTPTYNAWEVWTYLERQRLKTLKLINTFDAEWEANRFVREAERNTPPNLRIHYEICPIWRDLDSAASDVNQDAQASSPDDSSSDHDAGEYADAIDVEIIS</sequence>
<feature type="region of interest" description="Disordered" evidence="1">
    <location>
        <begin position="180"/>
        <end position="204"/>
    </location>
</feature>
<reference evidence="2" key="2">
    <citation type="submission" date="2020-08" db="EMBL/GenBank/DDBJ databases">
        <authorList>
            <person name="Chen M."/>
            <person name="Teng W."/>
            <person name="Zhao L."/>
            <person name="Hu C."/>
            <person name="Zhou Y."/>
            <person name="Han B."/>
            <person name="Song L."/>
            <person name="Shu W."/>
        </authorList>
    </citation>
    <scope>NUCLEOTIDE SEQUENCE</scope>
    <source>
        <strain evidence="2">FACHB-1277</strain>
    </source>
</reference>
<dbReference type="RefSeq" id="WP_190349435.1">
    <property type="nucleotide sequence ID" value="NZ_JACJPY010000005.1"/>
</dbReference>
<organism evidence="2 3">
    <name type="scientific">Pseudanabaena cinerea FACHB-1277</name>
    <dbReference type="NCBI Taxonomy" id="2949581"/>
    <lineage>
        <taxon>Bacteria</taxon>
        <taxon>Bacillati</taxon>
        <taxon>Cyanobacteriota</taxon>
        <taxon>Cyanophyceae</taxon>
        <taxon>Pseudanabaenales</taxon>
        <taxon>Pseudanabaenaceae</taxon>
        <taxon>Pseudanabaena</taxon>
        <taxon>Pseudanabaena cinerea</taxon>
    </lineage>
</organism>
<keyword evidence="3" id="KW-1185">Reference proteome</keyword>
<name>A0A926UQ02_9CYAN</name>
<evidence type="ECO:0000313" key="3">
    <source>
        <dbReference type="Proteomes" id="UP000631421"/>
    </source>
</evidence>
<feature type="compositionally biased region" description="Polar residues" evidence="1">
    <location>
        <begin position="62"/>
        <end position="76"/>
    </location>
</feature>
<evidence type="ECO:0000256" key="1">
    <source>
        <dbReference type="SAM" id="MobiDB-lite"/>
    </source>
</evidence>
<reference evidence="2" key="1">
    <citation type="journal article" date="2015" name="ISME J.">
        <title>Draft Genome Sequence of Streptomyces incarnatus NRRL8089, which Produces the Nucleoside Antibiotic Sinefungin.</title>
        <authorList>
            <person name="Oshima K."/>
            <person name="Hattori M."/>
            <person name="Shimizu H."/>
            <person name="Fukuda K."/>
            <person name="Nemoto M."/>
            <person name="Inagaki K."/>
            <person name="Tamura T."/>
        </authorList>
    </citation>
    <scope>NUCLEOTIDE SEQUENCE</scope>
    <source>
        <strain evidence="2">FACHB-1277</strain>
    </source>
</reference>
<proteinExistence type="predicted"/>
<dbReference type="Proteomes" id="UP000631421">
    <property type="component" value="Unassembled WGS sequence"/>
</dbReference>
<dbReference type="AlphaFoldDB" id="A0A926UQ02"/>
<dbReference type="EMBL" id="JACJPY010000005">
    <property type="protein sequence ID" value="MBD2149111.1"/>
    <property type="molecule type" value="Genomic_DNA"/>
</dbReference>
<evidence type="ECO:0000313" key="2">
    <source>
        <dbReference type="EMBL" id="MBD2149111.1"/>
    </source>
</evidence>
<accession>A0A926UQ02</accession>
<gene>
    <name evidence="2" type="ORF">H6F44_03070</name>
</gene>
<protein>
    <submittedName>
        <fullName evidence="2">Uncharacterized protein</fullName>
    </submittedName>
</protein>